<evidence type="ECO:0000313" key="6">
    <source>
        <dbReference type="Proteomes" id="UP000012042"/>
    </source>
</evidence>
<dbReference type="PATRIC" id="fig|1001583.3.peg.1108"/>
<dbReference type="Pfam" id="PF21984">
    <property type="entry name" value="DnaD_N"/>
    <property type="match status" value="1"/>
</dbReference>
<accession>M5AEC1</accession>
<dbReference type="Proteomes" id="UP000012042">
    <property type="component" value="Chromosome"/>
</dbReference>
<feature type="compositionally biased region" description="Polar residues" evidence="2">
    <location>
        <begin position="230"/>
        <end position="240"/>
    </location>
</feature>
<proteinExistence type="inferred from homology"/>
<dbReference type="PANTHER" id="PTHR37293">
    <property type="entry name" value="PHAGE REPLICATION PROTEIN-RELATED"/>
    <property type="match status" value="1"/>
</dbReference>
<protein>
    <submittedName>
        <fullName evidence="5">DNA replication protein dnaD</fullName>
    </submittedName>
</protein>
<dbReference type="KEGG" id="lbk:LVISKB_1125"/>
<dbReference type="AlphaFoldDB" id="M5AEC1"/>
<evidence type="ECO:0000313" key="5">
    <source>
        <dbReference type="EMBL" id="BAN06760.1"/>
    </source>
</evidence>
<dbReference type="Pfam" id="PF07261">
    <property type="entry name" value="DnaB_2"/>
    <property type="match status" value="1"/>
</dbReference>
<dbReference type="SUPFAM" id="SSF158499">
    <property type="entry name" value="DnaD domain-like"/>
    <property type="match status" value="1"/>
</dbReference>
<feature type="region of interest" description="Disordered" evidence="2">
    <location>
        <begin position="218"/>
        <end position="245"/>
    </location>
</feature>
<dbReference type="Gene3D" id="1.10.10.10">
    <property type="entry name" value="Winged helix-like DNA-binding domain superfamily/Winged helix DNA-binding domain"/>
    <property type="match status" value="1"/>
</dbReference>
<gene>
    <name evidence="5" type="ORF">LVISKB_1125</name>
</gene>
<dbReference type="PANTHER" id="PTHR37293:SF6">
    <property type="entry name" value="DNA REPLICATION PROTEIN DNAD"/>
    <property type="match status" value="1"/>
</dbReference>
<evidence type="ECO:0000256" key="1">
    <source>
        <dbReference type="ARBA" id="ARBA00093462"/>
    </source>
</evidence>
<evidence type="ECO:0000259" key="3">
    <source>
        <dbReference type="Pfam" id="PF07261"/>
    </source>
</evidence>
<evidence type="ECO:0000259" key="4">
    <source>
        <dbReference type="Pfam" id="PF21984"/>
    </source>
</evidence>
<dbReference type="EMBL" id="AP012167">
    <property type="protein sequence ID" value="BAN06760.1"/>
    <property type="molecule type" value="Genomic_DNA"/>
</dbReference>
<dbReference type="InterPro" id="IPR053843">
    <property type="entry name" value="DnaD_N"/>
</dbReference>
<feature type="domain" description="DnaD N-terminal" evidence="4">
    <location>
        <begin position="40"/>
        <end position="136"/>
    </location>
</feature>
<dbReference type="Gene3D" id="1.10.10.630">
    <property type="entry name" value="DnaD domain-like"/>
    <property type="match status" value="1"/>
</dbReference>
<feature type="domain" description="DnaB/C C-terminal" evidence="3">
    <location>
        <begin position="151"/>
        <end position="223"/>
    </location>
</feature>
<sequence length="253" mass="29391">MTKRSIRSWRVRPFSIGKGVNRMTEFIQHYVQAGQTSLANYLLDHFREVGMTTDQLLVYLQLRRYMDQGEPLPDATVIASHLGWDKQRVYQLLHEMITQKLMVITTVTDSQGQKQDAYDFRLLTEKLSQLAVKTTQQVVKQTASNDRSAIFNQIETEFGRPLSPLEMESITQWLDEDHYRPELIQLALKEAVLSQAYSLKYMDRILLSWERKNLKTAAQVQREKERQAPRRTQSATTPTTAIPDVPIFKLTDD</sequence>
<comment type="similarity">
    <text evidence="1">Belongs to the DnaB/DnaD family.</text>
</comment>
<dbReference type="NCBIfam" id="TIGR01446">
    <property type="entry name" value="DnaD_dom"/>
    <property type="match status" value="1"/>
</dbReference>
<reference evidence="5 6" key="1">
    <citation type="journal article" date="2013" name="PLoS ONE">
        <title>Genomic Analysis by Deep Sequencing of the Probiotic Lactobacillus brevis KB290 Harboring Nine Plasmids Reveals Genomic Stability.</title>
        <authorList>
            <person name="Fukao M."/>
            <person name="Oshima K."/>
            <person name="Morita H."/>
            <person name="Toh H."/>
            <person name="Suda W."/>
            <person name="Kim S.W."/>
            <person name="Suzuki S."/>
            <person name="Yakabe T."/>
            <person name="Hattori M."/>
            <person name="Yajima N."/>
        </authorList>
    </citation>
    <scope>NUCLEOTIDE SEQUENCE [LARGE SCALE GENOMIC DNA]</scope>
    <source>
        <strain evidence="5 6">KB290</strain>
    </source>
</reference>
<dbReference type="InterPro" id="IPR034829">
    <property type="entry name" value="DnaD-like_sf"/>
</dbReference>
<dbReference type="InterPro" id="IPR036388">
    <property type="entry name" value="WH-like_DNA-bd_sf"/>
</dbReference>
<name>M5AEC1_LEVBR</name>
<dbReference type="InterPro" id="IPR053162">
    <property type="entry name" value="DnaD"/>
</dbReference>
<organism evidence="5 6">
    <name type="scientific">Levilactobacillus brevis KB290</name>
    <dbReference type="NCBI Taxonomy" id="1001583"/>
    <lineage>
        <taxon>Bacteria</taxon>
        <taxon>Bacillati</taxon>
        <taxon>Bacillota</taxon>
        <taxon>Bacilli</taxon>
        <taxon>Lactobacillales</taxon>
        <taxon>Lactobacillaceae</taxon>
        <taxon>Levilactobacillus</taxon>
    </lineage>
</organism>
<dbReference type="InterPro" id="IPR006343">
    <property type="entry name" value="DnaB/C_C"/>
</dbReference>
<dbReference type="HOGENOM" id="CLU_091656_0_1_9"/>
<evidence type="ECO:0000256" key="2">
    <source>
        <dbReference type="SAM" id="MobiDB-lite"/>
    </source>
</evidence>